<protein>
    <submittedName>
        <fullName evidence="8">TriI protein</fullName>
    </submittedName>
</protein>
<gene>
    <name evidence="8" type="ordered locus">SeSA_B0115</name>
</gene>
<dbReference type="InterPro" id="IPR005498">
    <property type="entry name" value="T4SS_VirB10/TraB/TrbI"/>
</dbReference>
<evidence type="ECO:0000256" key="6">
    <source>
        <dbReference type="SAM" id="MobiDB-lite"/>
    </source>
</evidence>
<comment type="subcellular location">
    <subcellularLocation>
        <location evidence="1">Membrane</location>
        <topology evidence="1">Single-pass membrane protein</topology>
    </subcellularLocation>
</comment>
<keyword evidence="5 7" id="KW-0472">Membrane</keyword>
<feature type="compositionally biased region" description="Basic and acidic residues" evidence="6">
    <location>
        <begin position="81"/>
        <end position="106"/>
    </location>
</feature>
<sequence length="398" mass="41888">MMNEQEDIKTAAELEAEARERARAEIDGDKPAAGAVPPGQPQVVQHAKRRSRRSLVLAAISLVLLVIIATGGDYLMAKLKGDGSGKSASHEPESHATSPARERNNLGRDLNPLGQLADTTGQEKTTPTDTAAPPQASPPPLTFDKVSALADSAPTTASSAPKSTSSSNVSPAGSASAPGSATPAGQSQDNGLARITGVKRLGLDPDLYIPADRHIPCAMMQRFVSDVGGRFNCLISEDIYSASNAVRLIPAGTEARGLYRTGTLKNGQGRLFLAITELRTPEPGRLVIPMVDSQAVGALGENGVAGWIDNHWLERIGNTLLLGTVQDFAAAASGSSPGKDRNTDYTENTRAATAEMAKTLLENSINIPPTMYLNQGDVIGLVTGADIDFSDVYRLRMR</sequence>
<dbReference type="HOGENOM" id="CLU_041899_7_0_6"/>
<feature type="transmembrane region" description="Helical" evidence="7">
    <location>
        <begin position="55"/>
        <end position="77"/>
    </location>
</feature>
<feature type="compositionally biased region" description="Low complexity" evidence="6">
    <location>
        <begin position="125"/>
        <end position="134"/>
    </location>
</feature>
<evidence type="ECO:0000256" key="7">
    <source>
        <dbReference type="SAM" id="Phobius"/>
    </source>
</evidence>
<comment type="similarity">
    <text evidence="2">Belongs to the TrbI/VirB10 family.</text>
</comment>
<dbReference type="RefSeq" id="WP_000980841.1">
    <property type="nucleotide sequence ID" value="NC_011092.1"/>
</dbReference>
<dbReference type="EMBL" id="CP001125">
    <property type="protein sequence ID" value="ACF88612.1"/>
    <property type="molecule type" value="Genomic_DNA"/>
</dbReference>
<name>A0A0N1QRZ6_SALSV</name>
<evidence type="ECO:0000256" key="2">
    <source>
        <dbReference type="ARBA" id="ARBA00010265"/>
    </source>
</evidence>
<dbReference type="NCBIfam" id="NF041422">
    <property type="entry name" value="VirB10_subf"/>
    <property type="match status" value="1"/>
</dbReference>
<proteinExistence type="inferred from homology"/>
<accession>A0A0N1QRZ6</accession>
<dbReference type="AlphaFoldDB" id="A0A0N1QRZ6"/>
<dbReference type="Proteomes" id="UP000001865">
    <property type="component" value="Plasmid pCVM19633_110"/>
</dbReference>
<reference evidence="8 9" key="1">
    <citation type="journal article" date="2011" name="J. Bacteriol.">
        <title>Comparative genomics of 28 Salmonella enterica isolates: evidence for CRISPR-mediated adaptive sublineage evolution.</title>
        <authorList>
            <person name="Fricke W.F."/>
            <person name="Mammel M.K."/>
            <person name="McDermott P.F."/>
            <person name="Tartera C."/>
            <person name="White D.G."/>
            <person name="Leclerc J.E."/>
            <person name="Ravel J."/>
            <person name="Cebula T.A."/>
        </authorList>
    </citation>
    <scope>NUCLEOTIDE SEQUENCE [LARGE SCALE GENOMIC DNA]</scope>
    <source>
        <strain evidence="8 9">CVM19633</strain>
        <plasmid evidence="8 9">pCVM19633_110</plasmid>
    </source>
</reference>
<evidence type="ECO:0000313" key="8">
    <source>
        <dbReference type="EMBL" id="ACF88612.1"/>
    </source>
</evidence>
<feature type="compositionally biased region" description="Basic and acidic residues" evidence="6">
    <location>
        <begin position="1"/>
        <end position="30"/>
    </location>
</feature>
<feature type="compositionally biased region" description="Low complexity" evidence="6">
    <location>
        <begin position="147"/>
        <end position="187"/>
    </location>
</feature>
<dbReference type="CDD" id="cd16429">
    <property type="entry name" value="VirB10"/>
    <property type="match status" value="1"/>
</dbReference>
<evidence type="ECO:0000256" key="3">
    <source>
        <dbReference type="ARBA" id="ARBA00022692"/>
    </source>
</evidence>
<feature type="compositionally biased region" description="Low complexity" evidence="6">
    <location>
        <begin position="31"/>
        <end position="45"/>
    </location>
</feature>
<keyword evidence="4 7" id="KW-1133">Transmembrane helix</keyword>
<dbReference type="Gene3D" id="2.40.128.260">
    <property type="entry name" value="Type IV secretion system, VirB10/TraB/TrbI"/>
    <property type="match status" value="2"/>
</dbReference>
<dbReference type="GO" id="GO:0016020">
    <property type="term" value="C:membrane"/>
    <property type="evidence" value="ECO:0007669"/>
    <property type="project" value="UniProtKB-SubCell"/>
</dbReference>
<feature type="region of interest" description="Disordered" evidence="6">
    <location>
        <begin position="1"/>
        <end position="47"/>
    </location>
</feature>
<evidence type="ECO:0000313" key="9">
    <source>
        <dbReference type="Proteomes" id="UP000001865"/>
    </source>
</evidence>
<keyword evidence="8" id="KW-0614">Plasmid</keyword>
<dbReference type="KEGG" id="sew:SeSA_B0115"/>
<dbReference type="Pfam" id="PF03743">
    <property type="entry name" value="TrbI"/>
    <property type="match status" value="1"/>
</dbReference>
<feature type="region of interest" description="Disordered" evidence="6">
    <location>
        <begin position="81"/>
        <end position="191"/>
    </location>
</feature>
<geneLocation type="plasmid" evidence="8 9">
    <name>pCVM19633_110</name>
</geneLocation>
<keyword evidence="3 7" id="KW-0812">Transmembrane</keyword>
<evidence type="ECO:0000256" key="1">
    <source>
        <dbReference type="ARBA" id="ARBA00004167"/>
    </source>
</evidence>
<organism evidence="8 9">
    <name type="scientific">Salmonella schwarzengrund (strain CVM19633)</name>
    <dbReference type="NCBI Taxonomy" id="439843"/>
    <lineage>
        <taxon>Bacteria</taxon>
        <taxon>Pseudomonadati</taxon>
        <taxon>Pseudomonadota</taxon>
        <taxon>Gammaproteobacteria</taxon>
        <taxon>Enterobacterales</taxon>
        <taxon>Enterobacteriaceae</taxon>
        <taxon>Salmonella</taxon>
    </lineage>
</organism>
<evidence type="ECO:0000256" key="4">
    <source>
        <dbReference type="ARBA" id="ARBA00022989"/>
    </source>
</evidence>
<evidence type="ECO:0000256" key="5">
    <source>
        <dbReference type="ARBA" id="ARBA00023136"/>
    </source>
</evidence>
<dbReference type="InterPro" id="IPR042217">
    <property type="entry name" value="T4SS_VirB10/TrbI"/>
</dbReference>